<dbReference type="EMBL" id="MWZD01000011">
    <property type="protein sequence ID" value="PRI12522.1"/>
    <property type="molecule type" value="Genomic_DNA"/>
</dbReference>
<sequence length="92" mass="10672">MGDDDRDDTGWELDRLHGCDCDLFAEFFSECFKGRYVRVSGGLELLSVYEAGHFIDEALVPRNDRLLKVLLAVCAHCRFPFGRFRRILKRDT</sequence>
<gene>
    <name evidence="1" type="ORF">B4915_01000</name>
</gene>
<proteinExistence type="predicted"/>
<reference evidence="1 2" key="1">
    <citation type="journal article" date="2017" name="New Microbes New Infect">
        <title>Genome sequence of 'Leucobacter massiliensis' sp. nov. isolated from human pharynx after travel to the 2014 Hajj.</title>
        <authorList>
            <person name="Leangapichart T."/>
            <person name="Gautret P."/>
            <person name="Nguyen T.T."/>
            <person name="Armstrong N."/>
            <person name="Rolain J.M."/>
        </authorList>
    </citation>
    <scope>NUCLEOTIDE SEQUENCE [LARGE SCALE GENOMIC DNA]</scope>
    <source>
        <strain evidence="1 2">122RC15</strain>
    </source>
</reference>
<keyword evidence="2" id="KW-1185">Reference proteome</keyword>
<name>A0A2S9QSH5_9MICO</name>
<dbReference type="Proteomes" id="UP000238650">
    <property type="component" value="Unassembled WGS sequence"/>
</dbReference>
<accession>A0A2S9QSH5</accession>
<dbReference type="AlphaFoldDB" id="A0A2S9QSH5"/>
<organism evidence="1 2">
    <name type="scientific">Leucobacter massiliensis</name>
    <dbReference type="NCBI Taxonomy" id="1686285"/>
    <lineage>
        <taxon>Bacteria</taxon>
        <taxon>Bacillati</taxon>
        <taxon>Actinomycetota</taxon>
        <taxon>Actinomycetes</taxon>
        <taxon>Micrococcales</taxon>
        <taxon>Microbacteriaceae</taxon>
        <taxon>Leucobacter</taxon>
    </lineage>
</organism>
<evidence type="ECO:0000313" key="2">
    <source>
        <dbReference type="Proteomes" id="UP000238650"/>
    </source>
</evidence>
<comment type="caution">
    <text evidence="1">The sequence shown here is derived from an EMBL/GenBank/DDBJ whole genome shotgun (WGS) entry which is preliminary data.</text>
</comment>
<evidence type="ECO:0000313" key="1">
    <source>
        <dbReference type="EMBL" id="PRI12522.1"/>
    </source>
</evidence>
<protein>
    <submittedName>
        <fullName evidence="1">Uncharacterized protein</fullName>
    </submittedName>
</protein>